<evidence type="ECO:0000313" key="10">
    <source>
        <dbReference type="Proteomes" id="UP001454036"/>
    </source>
</evidence>
<evidence type="ECO:0000256" key="5">
    <source>
        <dbReference type="ARBA" id="ARBA00023180"/>
    </source>
</evidence>
<name>A0AAV3RVI5_LITER</name>
<dbReference type="FunFam" id="1.20.140.40:FF:000010">
    <property type="entry name" value="Pectinesterase"/>
    <property type="match status" value="1"/>
</dbReference>
<evidence type="ECO:0000256" key="4">
    <source>
        <dbReference type="ARBA" id="ARBA00023157"/>
    </source>
</evidence>
<feature type="signal peptide" evidence="7">
    <location>
        <begin position="1"/>
        <end position="22"/>
    </location>
</feature>
<keyword evidence="10" id="KW-1185">Reference proteome</keyword>
<keyword evidence="7" id="KW-0732">Signal</keyword>
<comment type="similarity">
    <text evidence="1">In the N-terminal section; belongs to the PMEI family.</text>
</comment>
<dbReference type="SUPFAM" id="SSF101148">
    <property type="entry name" value="Plant invertase/pectin methylesterase inhibitor"/>
    <property type="match status" value="1"/>
</dbReference>
<dbReference type="GO" id="GO:0004857">
    <property type="term" value="F:enzyme inhibitor activity"/>
    <property type="evidence" value="ECO:0007669"/>
    <property type="project" value="InterPro"/>
</dbReference>
<dbReference type="AlphaFoldDB" id="A0AAV3RVI5"/>
<keyword evidence="4" id="KW-1015">Disulfide bond</keyword>
<sequence length="240" mass="26532">MLAKNMNITLLAFLPLLFPVIAIPNINTINKKAYTIINSTCASTLYPDLCISSLTSPSPPPNITTTMDVVMASLNHTISTIQFNKITINKIAKNNSLTVREKTALQDCNKTADESLYELKKVKINLHNYTSKNHSANDLLTLLSAAMTNQETCIDGFSHDEASRIIRSGFLAKQFHAYKLCSNILAMVKNMTDSSKGDEIGDETESNNAGHDEWPKWLSAGNRKLLQQSTMVIPKAAIRE</sequence>
<feature type="chain" id="PRO_5043337949" description="pectinesterase" evidence="7">
    <location>
        <begin position="23"/>
        <end position="240"/>
    </location>
</feature>
<dbReference type="InterPro" id="IPR006501">
    <property type="entry name" value="Pectinesterase_inhib_dom"/>
</dbReference>
<dbReference type="EC" id="3.1.1.11" evidence="3"/>
<dbReference type="NCBIfam" id="TIGR01614">
    <property type="entry name" value="PME_inhib"/>
    <property type="match status" value="1"/>
</dbReference>
<gene>
    <name evidence="9" type="ORF">LIER_31625</name>
</gene>
<accession>A0AAV3RVI5</accession>
<protein>
    <recommendedName>
        <fullName evidence="3">pectinesterase</fullName>
        <ecNumber evidence="3">3.1.1.11</ecNumber>
    </recommendedName>
</protein>
<dbReference type="Proteomes" id="UP001454036">
    <property type="component" value="Unassembled WGS sequence"/>
</dbReference>
<feature type="region of interest" description="Disordered" evidence="6">
    <location>
        <begin position="195"/>
        <end position="214"/>
    </location>
</feature>
<reference evidence="9 10" key="1">
    <citation type="submission" date="2024-01" db="EMBL/GenBank/DDBJ databases">
        <title>The complete chloroplast genome sequence of Lithospermum erythrorhizon: insights into the phylogenetic relationship among Boraginaceae species and the maternal lineages of purple gromwells.</title>
        <authorList>
            <person name="Okada T."/>
            <person name="Watanabe K."/>
        </authorList>
    </citation>
    <scope>NUCLEOTIDE SEQUENCE [LARGE SCALE GENOMIC DNA]</scope>
</reference>
<dbReference type="CDD" id="cd15798">
    <property type="entry name" value="PMEI-like_3"/>
    <property type="match status" value="1"/>
</dbReference>
<evidence type="ECO:0000256" key="2">
    <source>
        <dbReference type="ARBA" id="ARBA00007786"/>
    </source>
</evidence>
<dbReference type="GO" id="GO:0030599">
    <property type="term" value="F:pectinesterase activity"/>
    <property type="evidence" value="ECO:0007669"/>
    <property type="project" value="UniProtKB-EC"/>
</dbReference>
<evidence type="ECO:0000313" key="9">
    <source>
        <dbReference type="EMBL" id="GAA0184337.1"/>
    </source>
</evidence>
<evidence type="ECO:0000256" key="3">
    <source>
        <dbReference type="ARBA" id="ARBA00013229"/>
    </source>
</evidence>
<keyword evidence="5" id="KW-0325">Glycoprotein</keyword>
<organism evidence="9 10">
    <name type="scientific">Lithospermum erythrorhizon</name>
    <name type="common">Purple gromwell</name>
    <name type="synonym">Lithospermum officinale var. erythrorhizon</name>
    <dbReference type="NCBI Taxonomy" id="34254"/>
    <lineage>
        <taxon>Eukaryota</taxon>
        <taxon>Viridiplantae</taxon>
        <taxon>Streptophyta</taxon>
        <taxon>Embryophyta</taxon>
        <taxon>Tracheophyta</taxon>
        <taxon>Spermatophyta</taxon>
        <taxon>Magnoliopsida</taxon>
        <taxon>eudicotyledons</taxon>
        <taxon>Gunneridae</taxon>
        <taxon>Pentapetalae</taxon>
        <taxon>asterids</taxon>
        <taxon>lamiids</taxon>
        <taxon>Boraginales</taxon>
        <taxon>Boraginaceae</taxon>
        <taxon>Boraginoideae</taxon>
        <taxon>Lithospermeae</taxon>
        <taxon>Lithospermum</taxon>
    </lineage>
</organism>
<dbReference type="PANTHER" id="PTHR31707">
    <property type="entry name" value="PECTINESTERASE"/>
    <property type="match status" value="1"/>
</dbReference>
<proteinExistence type="inferred from homology"/>
<comment type="caution">
    <text evidence="9">The sequence shown here is derived from an EMBL/GenBank/DDBJ whole genome shotgun (WGS) entry which is preliminary data.</text>
</comment>
<evidence type="ECO:0000256" key="6">
    <source>
        <dbReference type="SAM" id="MobiDB-lite"/>
    </source>
</evidence>
<comment type="similarity">
    <text evidence="2">In the C-terminal section; belongs to the pectinesterase family.</text>
</comment>
<feature type="domain" description="Pectinesterase inhibitor" evidence="8">
    <location>
        <begin position="32"/>
        <end position="187"/>
    </location>
</feature>
<evidence type="ECO:0000256" key="7">
    <source>
        <dbReference type="SAM" id="SignalP"/>
    </source>
</evidence>
<dbReference type="InterPro" id="IPR035513">
    <property type="entry name" value="Invertase/methylesterase_inhib"/>
</dbReference>
<dbReference type="Gene3D" id="1.20.140.40">
    <property type="entry name" value="Invertase/pectin methylesterase inhibitor family protein"/>
    <property type="match status" value="1"/>
</dbReference>
<dbReference type="Pfam" id="PF04043">
    <property type="entry name" value="PMEI"/>
    <property type="match status" value="1"/>
</dbReference>
<dbReference type="SMART" id="SM00856">
    <property type="entry name" value="PMEI"/>
    <property type="match status" value="1"/>
</dbReference>
<evidence type="ECO:0000256" key="1">
    <source>
        <dbReference type="ARBA" id="ARBA00006027"/>
    </source>
</evidence>
<dbReference type="EMBL" id="BAABME010011822">
    <property type="protein sequence ID" value="GAA0184337.1"/>
    <property type="molecule type" value="Genomic_DNA"/>
</dbReference>
<evidence type="ECO:0000259" key="8">
    <source>
        <dbReference type="SMART" id="SM00856"/>
    </source>
</evidence>